<keyword evidence="3" id="KW-1185">Reference proteome</keyword>
<dbReference type="EMBL" id="JAYMYQ010000001">
    <property type="protein sequence ID" value="KAK7361372.1"/>
    <property type="molecule type" value="Genomic_DNA"/>
</dbReference>
<proteinExistence type="predicted"/>
<keyword evidence="1" id="KW-1133">Transmembrane helix</keyword>
<feature type="transmembrane region" description="Helical" evidence="1">
    <location>
        <begin position="27"/>
        <end position="51"/>
    </location>
</feature>
<keyword evidence="1" id="KW-0472">Membrane</keyword>
<dbReference type="AlphaFoldDB" id="A0AAN9MZU9"/>
<gene>
    <name evidence="2" type="ORF">VNO77_03428</name>
</gene>
<protein>
    <submittedName>
        <fullName evidence="2">Uncharacterized protein</fullName>
    </submittedName>
</protein>
<sequence length="69" mass="7925">MLFGSLVKCYVYRACIILGEANTLHDVFVTMVHIIMLVCISHYFSIHAVLLEVVNPSNFTQVYRFSSNR</sequence>
<evidence type="ECO:0000256" key="1">
    <source>
        <dbReference type="SAM" id="Phobius"/>
    </source>
</evidence>
<evidence type="ECO:0000313" key="3">
    <source>
        <dbReference type="Proteomes" id="UP001367508"/>
    </source>
</evidence>
<dbReference type="Proteomes" id="UP001367508">
    <property type="component" value="Unassembled WGS sequence"/>
</dbReference>
<accession>A0AAN9MZU9</accession>
<name>A0AAN9MZU9_CANGL</name>
<keyword evidence="1" id="KW-0812">Transmembrane</keyword>
<organism evidence="2 3">
    <name type="scientific">Canavalia gladiata</name>
    <name type="common">Sword bean</name>
    <name type="synonym">Dolichos gladiatus</name>
    <dbReference type="NCBI Taxonomy" id="3824"/>
    <lineage>
        <taxon>Eukaryota</taxon>
        <taxon>Viridiplantae</taxon>
        <taxon>Streptophyta</taxon>
        <taxon>Embryophyta</taxon>
        <taxon>Tracheophyta</taxon>
        <taxon>Spermatophyta</taxon>
        <taxon>Magnoliopsida</taxon>
        <taxon>eudicotyledons</taxon>
        <taxon>Gunneridae</taxon>
        <taxon>Pentapetalae</taxon>
        <taxon>rosids</taxon>
        <taxon>fabids</taxon>
        <taxon>Fabales</taxon>
        <taxon>Fabaceae</taxon>
        <taxon>Papilionoideae</taxon>
        <taxon>50 kb inversion clade</taxon>
        <taxon>NPAAA clade</taxon>
        <taxon>indigoferoid/millettioid clade</taxon>
        <taxon>Phaseoleae</taxon>
        <taxon>Canavalia</taxon>
    </lineage>
</organism>
<reference evidence="2 3" key="1">
    <citation type="submission" date="2024-01" db="EMBL/GenBank/DDBJ databases">
        <title>The genomes of 5 underutilized Papilionoideae crops provide insights into root nodulation and disease resistanc.</title>
        <authorList>
            <person name="Jiang F."/>
        </authorList>
    </citation>
    <scope>NUCLEOTIDE SEQUENCE [LARGE SCALE GENOMIC DNA]</scope>
    <source>
        <strain evidence="2">LVBAO_FW01</strain>
        <tissue evidence="2">Leaves</tissue>
    </source>
</reference>
<evidence type="ECO:0000313" key="2">
    <source>
        <dbReference type="EMBL" id="KAK7361372.1"/>
    </source>
</evidence>
<comment type="caution">
    <text evidence="2">The sequence shown here is derived from an EMBL/GenBank/DDBJ whole genome shotgun (WGS) entry which is preliminary data.</text>
</comment>